<evidence type="ECO:0000313" key="10">
    <source>
        <dbReference type="Proteomes" id="UP000221369"/>
    </source>
</evidence>
<sequence>MTEPTERTMNDVSTSQAPSAMIVADDLTGATDSAVQFARAGWHTQLVLDSRAEAGGKPGSVTARVTDARALGSAEARSRTREAVAAGAGHASHLFLKIDSTLRGTVMDQISGALDVWREKHPSAVAVVCSAYPPMGRTVVDGRLLVNNVPVHETPIGRDPVTPVATSAIADLLAGSTRVARSANVSLRDALEAASAASSVLTVDASTEADIAELAEAITSLGHRAIPVGSAGLALALAAAWGDGLVAATPPSAQASRVVLVASSLHDVTLEQVDALSDARSDVVVLRPSLQQLLNSGARSQWHDAVSAASARTAPVTVIAAPTERRETLASSRSDASGRVADGLAQAAHSLVAGEPGASLVLMGGEGARAVLETLGTERVHIHRAIREGMPIGTIEGGVANGATVVTKAGGFGARTDISDIVSELLDNESVGTPL</sequence>
<dbReference type="GO" id="GO:0005524">
    <property type="term" value="F:ATP binding"/>
    <property type="evidence" value="ECO:0007669"/>
    <property type="project" value="UniProtKB-KW"/>
</dbReference>
<dbReference type="InterPro" id="IPR010737">
    <property type="entry name" value="4-carb_acid_sugar_kinase_N"/>
</dbReference>
<dbReference type="AlphaFoldDB" id="A0A2A9DWQ2"/>
<evidence type="ECO:0000259" key="8">
    <source>
        <dbReference type="Pfam" id="PF17042"/>
    </source>
</evidence>
<reference evidence="9 10" key="1">
    <citation type="submission" date="2017-10" db="EMBL/GenBank/DDBJ databases">
        <title>Sequencing the genomes of 1000 actinobacteria strains.</title>
        <authorList>
            <person name="Klenk H.-P."/>
        </authorList>
    </citation>
    <scope>NUCLEOTIDE SEQUENCE [LARGE SCALE GENOMIC DNA]</scope>
    <source>
        <strain evidence="9 10">DSM 21798</strain>
    </source>
</reference>
<dbReference type="EMBL" id="PDJE01000001">
    <property type="protein sequence ID" value="PFG30565.1"/>
    <property type="molecule type" value="Genomic_DNA"/>
</dbReference>
<keyword evidence="4" id="KW-0418">Kinase</keyword>
<keyword evidence="5" id="KW-0067">ATP-binding</keyword>
<dbReference type="Proteomes" id="UP000221369">
    <property type="component" value="Unassembled WGS sequence"/>
</dbReference>
<evidence type="ECO:0000256" key="4">
    <source>
        <dbReference type="ARBA" id="ARBA00022777"/>
    </source>
</evidence>
<dbReference type="Gene3D" id="3.40.50.10840">
    <property type="entry name" value="Putative sugar-binding, N-terminal domain"/>
    <property type="match status" value="1"/>
</dbReference>
<dbReference type="Gene3D" id="3.40.980.20">
    <property type="entry name" value="Four-carbon acid sugar kinase, nucleotide binding domain"/>
    <property type="match status" value="1"/>
</dbReference>
<keyword evidence="3" id="KW-0547">Nucleotide-binding</keyword>
<evidence type="ECO:0000313" key="9">
    <source>
        <dbReference type="EMBL" id="PFG30565.1"/>
    </source>
</evidence>
<dbReference type="InterPro" id="IPR037051">
    <property type="entry name" value="4-carb_acid_sugar_kinase_N_sf"/>
</dbReference>
<keyword evidence="10" id="KW-1185">Reference proteome</keyword>
<dbReference type="GO" id="GO:0016301">
    <property type="term" value="F:kinase activity"/>
    <property type="evidence" value="ECO:0007669"/>
    <property type="project" value="UniProtKB-KW"/>
</dbReference>
<feature type="domain" description="Four-carbon acid sugar kinase nucleotide binding" evidence="8">
    <location>
        <begin position="260"/>
        <end position="415"/>
    </location>
</feature>
<dbReference type="SUPFAM" id="SSF142764">
    <property type="entry name" value="YgbK-like"/>
    <property type="match status" value="1"/>
</dbReference>
<accession>A0A2A9DWQ2</accession>
<evidence type="ECO:0000256" key="2">
    <source>
        <dbReference type="ARBA" id="ARBA00022679"/>
    </source>
</evidence>
<gene>
    <name evidence="9" type="ORF">ATJ78_1500</name>
</gene>
<comment type="similarity">
    <text evidence="1">Belongs to the four-carbon acid sugar kinase family.</text>
</comment>
<evidence type="ECO:0000256" key="1">
    <source>
        <dbReference type="ARBA" id="ARBA00005715"/>
    </source>
</evidence>
<dbReference type="InterPro" id="IPR042213">
    <property type="entry name" value="NBD_C_sf"/>
</dbReference>
<dbReference type="Pfam" id="PF07005">
    <property type="entry name" value="SBD_N"/>
    <property type="match status" value="1"/>
</dbReference>
<keyword evidence="6" id="KW-0119">Carbohydrate metabolism</keyword>
<dbReference type="Pfam" id="PF17042">
    <property type="entry name" value="NBD_C"/>
    <property type="match status" value="1"/>
</dbReference>
<comment type="caution">
    <text evidence="9">The sequence shown here is derived from an EMBL/GenBank/DDBJ whole genome shotgun (WGS) entry which is preliminary data.</text>
</comment>
<dbReference type="InterPro" id="IPR031475">
    <property type="entry name" value="NBD_C"/>
</dbReference>
<proteinExistence type="inferred from homology"/>
<evidence type="ECO:0000256" key="3">
    <source>
        <dbReference type="ARBA" id="ARBA00022741"/>
    </source>
</evidence>
<name>A0A2A9DWQ2_9MICO</name>
<feature type="domain" description="Four-carbon acid sugar kinase N-terminal" evidence="7">
    <location>
        <begin position="21"/>
        <end position="237"/>
    </location>
</feature>
<organism evidence="9 10">
    <name type="scientific">Paramicrobacterium agarici</name>
    <dbReference type="NCBI Taxonomy" id="630514"/>
    <lineage>
        <taxon>Bacteria</taxon>
        <taxon>Bacillati</taxon>
        <taxon>Actinomycetota</taxon>
        <taxon>Actinomycetes</taxon>
        <taxon>Micrococcales</taxon>
        <taxon>Microbacteriaceae</taxon>
        <taxon>Paramicrobacterium</taxon>
    </lineage>
</organism>
<evidence type="ECO:0000256" key="6">
    <source>
        <dbReference type="ARBA" id="ARBA00023277"/>
    </source>
</evidence>
<protein>
    <submittedName>
        <fullName evidence="9">Uncharacterized protein YgbK (DUF1537 family)</fullName>
    </submittedName>
</protein>
<keyword evidence="2" id="KW-0808">Transferase</keyword>
<evidence type="ECO:0000256" key="5">
    <source>
        <dbReference type="ARBA" id="ARBA00022840"/>
    </source>
</evidence>
<evidence type="ECO:0000259" key="7">
    <source>
        <dbReference type="Pfam" id="PF07005"/>
    </source>
</evidence>